<name>A0AAE0VTC6_9BIVA</name>
<keyword evidence="3" id="KW-1185">Reference proteome</keyword>
<evidence type="ECO:0000313" key="3">
    <source>
        <dbReference type="Proteomes" id="UP001195483"/>
    </source>
</evidence>
<feature type="compositionally biased region" description="Low complexity" evidence="1">
    <location>
        <begin position="12"/>
        <end position="27"/>
    </location>
</feature>
<evidence type="ECO:0000313" key="2">
    <source>
        <dbReference type="EMBL" id="KAK3588300.1"/>
    </source>
</evidence>
<protein>
    <submittedName>
        <fullName evidence="2">Uncharacterized protein</fullName>
    </submittedName>
</protein>
<sequence length="138" mass="14926">MDRGSSQEDSDSTSTSTASSKSSTVSSRQDKSKSTQDFILAERGLDPYICGYLGRGKAGTPKESRGVAFVKFLDTSEKKCHAQSSISNHGIILSIEYSGILLADNEVETWKSQVVELFKNTDAVQSCKMKTLTSSKGN</sequence>
<reference evidence="2" key="1">
    <citation type="journal article" date="2021" name="Genome Biol. Evol.">
        <title>A High-Quality Reference Genome for a Parasitic Bivalve with Doubly Uniparental Inheritance (Bivalvia: Unionida).</title>
        <authorList>
            <person name="Smith C.H."/>
        </authorList>
    </citation>
    <scope>NUCLEOTIDE SEQUENCE</scope>
    <source>
        <strain evidence="2">CHS0354</strain>
    </source>
</reference>
<reference evidence="2" key="2">
    <citation type="journal article" date="2021" name="Genome Biol. Evol.">
        <title>Developing a high-quality reference genome for a parasitic bivalve with doubly uniparental inheritance (Bivalvia: Unionida).</title>
        <authorList>
            <person name="Smith C.H."/>
        </authorList>
    </citation>
    <scope>NUCLEOTIDE SEQUENCE</scope>
    <source>
        <strain evidence="2">CHS0354</strain>
        <tissue evidence="2">Mantle</tissue>
    </source>
</reference>
<evidence type="ECO:0000256" key="1">
    <source>
        <dbReference type="SAM" id="MobiDB-lite"/>
    </source>
</evidence>
<organism evidence="2 3">
    <name type="scientific">Potamilus streckersoni</name>
    <dbReference type="NCBI Taxonomy" id="2493646"/>
    <lineage>
        <taxon>Eukaryota</taxon>
        <taxon>Metazoa</taxon>
        <taxon>Spiralia</taxon>
        <taxon>Lophotrochozoa</taxon>
        <taxon>Mollusca</taxon>
        <taxon>Bivalvia</taxon>
        <taxon>Autobranchia</taxon>
        <taxon>Heteroconchia</taxon>
        <taxon>Palaeoheterodonta</taxon>
        <taxon>Unionida</taxon>
        <taxon>Unionoidea</taxon>
        <taxon>Unionidae</taxon>
        <taxon>Ambleminae</taxon>
        <taxon>Lampsilini</taxon>
        <taxon>Potamilus</taxon>
    </lineage>
</organism>
<reference evidence="2" key="3">
    <citation type="submission" date="2023-05" db="EMBL/GenBank/DDBJ databases">
        <authorList>
            <person name="Smith C.H."/>
        </authorList>
    </citation>
    <scope>NUCLEOTIDE SEQUENCE</scope>
    <source>
        <strain evidence="2">CHS0354</strain>
        <tissue evidence="2">Mantle</tissue>
    </source>
</reference>
<dbReference type="Proteomes" id="UP001195483">
    <property type="component" value="Unassembled WGS sequence"/>
</dbReference>
<comment type="caution">
    <text evidence="2">The sequence shown here is derived from an EMBL/GenBank/DDBJ whole genome shotgun (WGS) entry which is preliminary data.</text>
</comment>
<dbReference type="AlphaFoldDB" id="A0AAE0VTC6"/>
<accession>A0AAE0VTC6</accession>
<feature type="region of interest" description="Disordered" evidence="1">
    <location>
        <begin position="1"/>
        <end position="35"/>
    </location>
</feature>
<proteinExistence type="predicted"/>
<dbReference type="EMBL" id="JAEAOA010000892">
    <property type="protein sequence ID" value="KAK3588300.1"/>
    <property type="molecule type" value="Genomic_DNA"/>
</dbReference>
<gene>
    <name evidence="2" type="ORF">CHS0354_014391</name>
</gene>